<keyword evidence="1" id="KW-0805">Transcription regulation</keyword>
<dbReference type="RefSeq" id="WP_100083516.1">
    <property type="nucleotide sequence ID" value="NZ_LT608334.1"/>
</dbReference>
<dbReference type="GO" id="GO:0000976">
    <property type="term" value="F:transcription cis-regulatory region binding"/>
    <property type="evidence" value="ECO:0007669"/>
    <property type="project" value="TreeGrafter"/>
</dbReference>
<evidence type="ECO:0000256" key="1">
    <source>
        <dbReference type="ARBA" id="ARBA00023015"/>
    </source>
</evidence>
<proteinExistence type="predicted"/>
<reference evidence="5" key="1">
    <citation type="submission" date="2016-08" db="EMBL/GenBank/DDBJ databases">
        <authorList>
            <person name="Seilhamer J.J."/>
        </authorList>
    </citation>
    <scope>NUCLEOTIDE SEQUENCE</scope>
    <source>
        <strain evidence="5">86</strain>
    </source>
</reference>
<dbReference type="InterPro" id="IPR010982">
    <property type="entry name" value="Lambda_DNA-bd_dom_sf"/>
</dbReference>
<dbReference type="InterPro" id="IPR025997">
    <property type="entry name" value="SBP_2_dom"/>
</dbReference>
<accession>A0A212LHA4</accession>
<dbReference type="SUPFAM" id="SSF53822">
    <property type="entry name" value="Periplasmic binding protein-like I"/>
    <property type="match status" value="1"/>
</dbReference>
<dbReference type="Gene3D" id="3.40.50.2300">
    <property type="match status" value="2"/>
</dbReference>
<dbReference type="InterPro" id="IPR028082">
    <property type="entry name" value="Peripla_BP_I"/>
</dbReference>
<sequence>MTRKTTARDVAAAAGVSASTVDRVLNGRGGVDPDKERRVVEWARKLKLDRALDQRMARTLRIAALIQPPQNPFHAAIQAALEAANRVYADLNMQFRVFHFDPNRPKRTAGMIADLSGAHDGLIACCPHSEEIAAALRRFGERGPVMTLATDIRDSGRLTYIGPDNRKAGRVAGDLMGRFLRPEGGDVIMIAGLLSMIGHEEREAGFRSVLRERYPECRVLEVLESHEQSERAGDLVFDALRRNPGVRGIYNASAGARTVVDAMRAIGRQNEIVFITHELTDDRRVLLRDGLIDAIIDQNPEFEVRTAIEAMARHFGRIEAATISTVTPIHIHMIENC</sequence>
<feature type="domain" description="HTH lacI-type" evidence="4">
    <location>
        <begin position="5"/>
        <end position="59"/>
    </location>
</feature>
<keyword evidence="3" id="KW-0804">Transcription</keyword>
<protein>
    <submittedName>
        <fullName evidence="5">LacI family transcription regulator</fullName>
    </submittedName>
</protein>
<keyword evidence="2" id="KW-0238">DNA-binding</keyword>
<evidence type="ECO:0000256" key="3">
    <source>
        <dbReference type="ARBA" id="ARBA00023163"/>
    </source>
</evidence>
<dbReference type="SUPFAM" id="SSF47413">
    <property type="entry name" value="lambda repressor-like DNA-binding domains"/>
    <property type="match status" value="1"/>
</dbReference>
<dbReference type="Gene3D" id="1.10.260.40">
    <property type="entry name" value="lambda repressor-like DNA-binding domains"/>
    <property type="match status" value="1"/>
</dbReference>
<dbReference type="SMART" id="SM00354">
    <property type="entry name" value="HTH_LACI"/>
    <property type="match status" value="1"/>
</dbReference>
<dbReference type="InterPro" id="IPR000843">
    <property type="entry name" value="HTH_LacI"/>
</dbReference>
<dbReference type="EMBL" id="FMJD01000008">
    <property type="protein sequence ID" value="SCM76870.1"/>
    <property type="molecule type" value="Genomic_DNA"/>
</dbReference>
<organism evidence="5">
    <name type="scientific">uncultured Pleomorphomonas sp</name>
    <dbReference type="NCBI Taxonomy" id="442121"/>
    <lineage>
        <taxon>Bacteria</taxon>
        <taxon>Pseudomonadati</taxon>
        <taxon>Pseudomonadota</taxon>
        <taxon>Alphaproteobacteria</taxon>
        <taxon>Hyphomicrobiales</taxon>
        <taxon>Pleomorphomonadaceae</taxon>
        <taxon>Pleomorphomonas</taxon>
        <taxon>environmental samples</taxon>
    </lineage>
</organism>
<dbReference type="CDD" id="cd06307">
    <property type="entry name" value="PBP1_sugar_binding"/>
    <property type="match status" value="1"/>
</dbReference>
<dbReference type="Pfam" id="PF13407">
    <property type="entry name" value="Peripla_BP_4"/>
    <property type="match status" value="1"/>
</dbReference>
<evidence type="ECO:0000259" key="4">
    <source>
        <dbReference type="PROSITE" id="PS50932"/>
    </source>
</evidence>
<dbReference type="PROSITE" id="PS50932">
    <property type="entry name" value="HTH_LACI_2"/>
    <property type="match status" value="1"/>
</dbReference>
<dbReference type="Pfam" id="PF00356">
    <property type="entry name" value="LacI"/>
    <property type="match status" value="1"/>
</dbReference>
<evidence type="ECO:0000256" key="2">
    <source>
        <dbReference type="ARBA" id="ARBA00023125"/>
    </source>
</evidence>
<gene>
    <name evidence="5" type="ORF">KL86PLE_40675</name>
</gene>
<dbReference type="PANTHER" id="PTHR30146:SF152">
    <property type="entry name" value="TRANSCRIPTIONAL REGULATORY PROTEIN"/>
    <property type="match status" value="1"/>
</dbReference>
<name>A0A212LHA4_9HYPH</name>
<dbReference type="GO" id="GO:0003700">
    <property type="term" value="F:DNA-binding transcription factor activity"/>
    <property type="evidence" value="ECO:0007669"/>
    <property type="project" value="TreeGrafter"/>
</dbReference>
<dbReference type="PANTHER" id="PTHR30146">
    <property type="entry name" value="LACI-RELATED TRANSCRIPTIONAL REPRESSOR"/>
    <property type="match status" value="1"/>
</dbReference>
<dbReference type="AlphaFoldDB" id="A0A212LHA4"/>
<evidence type="ECO:0000313" key="5">
    <source>
        <dbReference type="EMBL" id="SCM76870.1"/>
    </source>
</evidence>